<feature type="non-terminal residue" evidence="1">
    <location>
        <position position="1"/>
    </location>
</feature>
<proteinExistence type="predicted"/>
<dbReference type="EMBL" id="FOFU01000006">
    <property type="protein sequence ID" value="SEQ59837.1"/>
    <property type="molecule type" value="Genomic_DNA"/>
</dbReference>
<evidence type="ECO:0000313" key="1">
    <source>
        <dbReference type="EMBL" id="SEQ59837.1"/>
    </source>
</evidence>
<dbReference type="AlphaFoldDB" id="A0A1H9HC37"/>
<evidence type="ECO:0000313" key="2">
    <source>
        <dbReference type="Proteomes" id="UP000182360"/>
    </source>
</evidence>
<protein>
    <recommendedName>
        <fullName evidence="3">Leucine rich repeat-containing protein</fullName>
    </recommendedName>
</protein>
<evidence type="ECO:0008006" key="3">
    <source>
        <dbReference type="Google" id="ProtNLM"/>
    </source>
</evidence>
<gene>
    <name evidence="1" type="ORF">SAMN04487977_106133</name>
</gene>
<keyword evidence="2" id="KW-1185">Reference proteome</keyword>
<name>A0A1H9HC37_9SPIR</name>
<organism evidence="1 2">
    <name type="scientific">Treponema bryantii</name>
    <dbReference type="NCBI Taxonomy" id="163"/>
    <lineage>
        <taxon>Bacteria</taxon>
        <taxon>Pseudomonadati</taxon>
        <taxon>Spirochaetota</taxon>
        <taxon>Spirochaetia</taxon>
        <taxon>Spirochaetales</taxon>
        <taxon>Treponemataceae</taxon>
        <taxon>Treponema</taxon>
    </lineage>
</organism>
<reference evidence="1 2" key="1">
    <citation type="submission" date="2016-10" db="EMBL/GenBank/DDBJ databases">
        <authorList>
            <person name="de Groot N.N."/>
        </authorList>
    </citation>
    <scope>NUCLEOTIDE SEQUENCE [LARGE SCALE GENOMIC DNA]</scope>
    <source>
        <strain evidence="1 2">B25</strain>
    </source>
</reference>
<accession>A0A1H9HC37</accession>
<dbReference type="Proteomes" id="UP000182360">
    <property type="component" value="Unassembled WGS sequence"/>
</dbReference>
<sequence length="136" mass="15591">GCSSLTTAPELPATILADNCYSAMFYNCTSLTKAPDLPALTLTSECYLCMFYNCNKLKYIKCLATDLSASKCTYNWMAYIPIDSDRIFVKSKNATWPRGWDGIPTNWLVISDDVAEGLSSWFNKLWNWDWLWPWNK</sequence>